<evidence type="ECO:0000313" key="3">
    <source>
        <dbReference type="Proteomes" id="UP000836841"/>
    </source>
</evidence>
<dbReference type="EMBL" id="OU466858">
    <property type="protein sequence ID" value="CAH2047680.1"/>
    <property type="molecule type" value="Genomic_DNA"/>
</dbReference>
<proteinExistence type="predicted"/>
<evidence type="ECO:0008006" key="4">
    <source>
        <dbReference type="Google" id="ProtNLM"/>
    </source>
</evidence>
<dbReference type="Proteomes" id="UP000836841">
    <property type="component" value="Chromosome 2"/>
</dbReference>
<evidence type="ECO:0000256" key="1">
    <source>
        <dbReference type="SAM" id="Coils"/>
    </source>
</evidence>
<dbReference type="AlphaFoldDB" id="A0AAU9RV51"/>
<keyword evidence="3" id="KW-1185">Reference proteome</keyword>
<dbReference type="PANTHER" id="PTHR46236">
    <property type="entry name" value="TRAF-LIKE SUPERFAMILY PROTEIN"/>
    <property type="match status" value="1"/>
</dbReference>
<feature type="coiled-coil region" evidence="1">
    <location>
        <begin position="87"/>
        <end position="146"/>
    </location>
</feature>
<sequence length="169" mass="19193">MVISVSTLFLKHPDIAANFKPKNQRLKTTYMNIFVDLIETVNKPPHSLSETELSNVRSELIELTEAGFKLDWLETKLDEVSLERKKASVDGIRVQELEEQVKNLKAELIKEKVKSATSAAKLDEQVKNLKAELIEEKEKSATYAAKVLSLEKTVSNIIEMNKKRKLSPQ</sequence>
<evidence type="ECO:0000313" key="2">
    <source>
        <dbReference type="EMBL" id="CAH2047680.1"/>
    </source>
</evidence>
<protein>
    <recommendedName>
        <fullName evidence="4">MATH domain-containing protein</fullName>
    </recommendedName>
</protein>
<accession>A0AAU9RV51</accession>
<gene>
    <name evidence="2" type="ORF">TAV2_LOCUS5048</name>
</gene>
<keyword evidence="1" id="KW-0175">Coiled coil</keyword>
<organism evidence="2 3">
    <name type="scientific">Thlaspi arvense</name>
    <name type="common">Field penny-cress</name>
    <dbReference type="NCBI Taxonomy" id="13288"/>
    <lineage>
        <taxon>Eukaryota</taxon>
        <taxon>Viridiplantae</taxon>
        <taxon>Streptophyta</taxon>
        <taxon>Embryophyta</taxon>
        <taxon>Tracheophyta</taxon>
        <taxon>Spermatophyta</taxon>
        <taxon>Magnoliopsida</taxon>
        <taxon>eudicotyledons</taxon>
        <taxon>Gunneridae</taxon>
        <taxon>Pentapetalae</taxon>
        <taxon>rosids</taxon>
        <taxon>malvids</taxon>
        <taxon>Brassicales</taxon>
        <taxon>Brassicaceae</taxon>
        <taxon>Thlaspideae</taxon>
        <taxon>Thlaspi</taxon>
    </lineage>
</organism>
<reference evidence="2 3" key="1">
    <citation type="submission" date="2022-03" db="EMBL/GenBank/DDBJ databases">
        <authorList>
            <person name="Nunn A."/>
            <person name="Chopra R."/>
            <person name="Nunn A."/>
            <person name="Contreras Garrido A."/>
        </authorList>
    </citation>
    <scope>NUCLEOTIDE SEQUENCE [LARGE SCALE GENOMIC DNA]</scope>
</reference>
<name>A0AAU9RV51_THLAR</name>
<dbReference type="InterPro" id="IPR050804">
    <property type="entry name" value="MCC"/>
</dbReference>
<dbReference type="PANTHER" id="PTHR46236:SF12">
    <property type="entry name" value="MATH DOMAIN-CONTAINING PROTEIN"/>
    <property type="match status" value="1"/>
</dbReference>